<dbReference type="Pfam" id="PF17963">
    <property type="entry name" value="Big_9"/>
    <property type="match status" value="3"/>
</dbReference>
<dbReference type="InterPro" id="IPR013783">
    <property type="entry name" value="Ig-like_fold"/>
</dbReference>
<dbReference type="Gene3D" id="2.60.40.10">
    <property type="entry name" value="Immunoglobulins"/>
    <property type="match status" value="2"/>
</dbReference>
<dbReference type="SUPFAM" id="SSF49899">
    <property type="entry name" value="Concanavalin A-like lectins/glucanases"/>
    <property type="match status" value="3"/>
</dbReference>
<dbReference type="InterPro" id="IPR000601">
    <property type="entry name" value="PKD_dom"/>
</dbReference>
<dbReference type="SUPFAM" id="SSF49299">
    <property type="entry name" value="PKD domain"/>
    <property type="match status" value="1"/>
</dbReference>
<dbReference type="InterPro" id="IPR013320">
    <property type="entry name" value="ConA-like_dom_sf"/>
</dbReference>
<accession>A0A1G8RGL4</accession>
<dbReference type="Pfam" id="PF13290">
    <property type="entry name" value="CHB_HEX_C_1"/>
    <property type="match status" value="2"/>
</dbReference>
<dbReference type="InterPro" id="IPR006558">
    <property type="entry name" value="LamG-like"/>
</dbReference>
<evidence type="ECO:0000256" key="3">
    <source>
        <dbReference type="SAM" id="SignalP"/>
    </source>
</evidence>
<keyword evidence="6" id="KW-1185">Reference proteome</keyword>
<dbReference type="Pfam" id="PF18911">
    <property type="entry name" value="PKD_4"/>
    <property type="match status" value="1"/>
</dbReference>
<dbReference type="Gene3D" id="2.60.120.200">
    <property type="match status" value="3"/>
</dbReference>
<evidence type="ECO:0000313" key="6">
    <source>
        <dbReference type="Proteomes" id="UP000199527"/>
    </source>
</evidence>
<dbReference type="Pfam" id="PF17957">
    <property type="entry name" value="Big_7"/>
    <property type="match status" value="1"/>
</dbReference>
<dbReference type="InterPro" id="IPR011041">
    <property type="entry name" value="Quinoprot_gluc/sorb_DH_b-prop"/>
</dbReference>
<dbReference type="Pfam" id="PF13385">
    <property type="entry name" value="Laminin_G_3"/>
    <property type="match status" value="3"/>
</dbReference>
<feature type="domain" description="PKD" evidence="4">
    <location>
        <begin position="559"/>
        <end position="617"/>
    </location>
</feature>
<keyword evidence="2" id="KW-1015">Disulfide bond</keyword>
<proteinExistence type="predicted"/>
<dbReference type="SUPFAM" id="SSF50952">
    <property type="entry name" value="Soluble quinoprotein glucose dehydrogenase"/>
    <property type="match status" value="1"/>
</dbReference>
<evidence type="ECO:0000259" key="4">
    <source>
        <dbReference type="PROSITE" id="PS50093"/>
    </source>
</evidence>
<dbReference type="OrthoDB" id="338827at2"/>
<dbReference type="PROSITE" id="PS50093">
    <property type="entry name" value="PKD"/>
    <property type="match status" value="1"/>
</dbReference>
<feature type="chain" id="PRO_5011655436" evidence="3">
    <location>
        <begin position="30"/>
        <end position="2022"/>
    </location>
</feature>
<gene>
    <name evidence="5" type="ORF">SAMN04488540_105171</name>
</gene>
<dbReference type="Gene3D" id="2.120.10.30">
    <property type="entry name" value="TolB, C-terminal domain"/>
    <property type="match status" value="1"/>
</dbReference>
<dbReference type="Gene3D" id="2.60.40.2810">
    <property type="match status" value="1"/>
</dbReference>
<evidence type="ECO:0000256" key="1">
    <source>
        <dbReference type="ARBA" id="ARBA00022729"/>
    </source>
</evidence>
<reference evidence="6" key="1">
    <citation type="submission" date="2016-10" db="EMBL/GenBank/DDBJ databases">
        <authorList>
            <person name="Varghese N."/>
            <person name="Submissions S."/>
        </authorList>
    </citation>
    <scope>NUCLEOTIDE SEQUENCE [LARGE SCALE GENOMIC DNA]</scope>
    <source>
        <strain evidence="6">DSM 23317</strain>
    </source>
</reference>
<protein>
    <submittedName>
        <fullName evidence="5">Chitobiase/beta-hexosaminidase C-terminal domain-containing protein</fullName>
    </submittedName>
</protein>
<dbReference type="InterPro" id="IPR059177">
    <property type="entry name" value="GH29D-like_dom"/>
</dbReference>
<organism evidence="5 6">
    <name type="scientific">Ferrimonas sediminum</name>
    <dbReference type="NCBI Taxonomy" id="718193"/>
    <lineage>
        <taxon>Bacteria</taxon>
        <taxon>Pseudomonadati</taxon>
        <taxon>Pseudomonadota</taxon>
        <taxon>Gammaproteobacteria</taxon>
        <taxon>Alteromonadales</taxon>
        <taxon>Ferrimonadaceae</taxon>
        <taxon>Ferrimonas</taxon>
    </lineage>
</organism>
<dbReference type="InterPro" id="IPR012938">
    <property type="entry name" value="Glc/Sorbosone_DH"/>
</dbReference>
<dbReference type="CDD" id="cd00146">
    <property type="entry name" value="PKD"/>
    <property type="match status" value="1"/>
</dbReference>
<dbReference type="InterPro" id="IPR011042">
    <property type="entry name" value="6-blade_b-propeller_TolB-like"/>
</dbReference>
<dbReference type="PANTHER" id="PTHR19328">
    <property type="entry name" value="HEDGEHOG-INTERACTING PROTEIN"/>
    <property type="match status" value="1"/>
</dbReference>
<dbReference type="Pfam" id="PF07995">
    <property type="entry name" value="GSDH"/>
    <property type="match status" value="1"/>
</dbReference>
<dbReference type="SMART" id="SM00560">
    <property type="entry name" value="LamGL"/>
    <property type="match status" value="3"/>
</dbReference>
<dbReference type="InterPro" id="IPR035986">
    <property type="entry name" value="PKD_dom_sf"/>
</dbReference>
<name>A0A1G8RGL4_9GAMM</name>
<dbReference type="SMART" id="SM00089">
    <property type="entry name" value="PKD"/>
    <property type="match status" value="1"/>
</dbReference>
<feature type="signal peptide" evidence="3">
    <location>
        <begin position="1"/>
        <end position="29"/>
    </location>
</feature>
<evidence type="ECO:0000313" key="5">
    <source>
        <dbReference type="EMBL" id="SDJ16157.1"/>
    </source>
</evidence>
<sequence length="2022" mass="210204">MQWVMRMRHILMGMLLLSGLWLLPMTASAALFEDSDFTEETLSRPDGAGWSGVVGLAFDEEGSRIYAWERDGKVWIIDQAAPVTQPLIDISDEVLAWRDHGLLGFALDPDFNSNGYLYLNYGVDRHHLLHCSEPASGVGAPQCDQDYDPLETIQVTQATIGRITRYTAIKPAGQADYRNATSVDYNSRKVLLGETASSGFPLLHQSHSSGQLVFGTDGSLLAAFGDGASYLTSDSGSASETAYQDGLDDGIITPAENVGSYRSQMPDSLNGKVLRLDPASGDGLPGNPYFDASAPRAAKSRVWALGLRNPYRMSLKPGTGSHNIEDGDPGVLFVGDVGNNRWEEFNVISGPGQNFGWPLFEGIEPSLEYQNKVVQNQIASLVLGCTVNFGDLLKQAAVPAPSFANPCGSGAITQVPVYVHQRPQLDWFHGGAITRYPAFDAAGNTVAVDVGDAVPGTGDVLTQGQPFFGNASTGGVWYQGSDFPASYQGTYFHGDFGGQWIRNFVMTPDHRLTEIRPFLSQGGGIVFLATHPTEGQLYYISWASFIHKVSYAPGGNRLPTAVASATPQFGPSPLSVQLSSSGSSDPEGGALSYWWNFDDGAGSSSANPVHQFSAPGTGPASFQVQLTVTDSGSPAQSDDASVLVSVNNTPPSVTITSPADGSRYPLSGDTLYPLQAQLSDNEHSLAELSCAWQTVLHHNNHTHSDPVDNNCSSQVQIAPVGCDGETYFFRVHLTVTDAHGLATHKVATLYPDCDSISPPVANDDAASVALGGVADIDLLANDSDDAGLDYDSLTLISQPASGLLTIVPGSGRVSYQPSSAVPGSVSFQYTVQDTDGYVSAPATVTINLYDNGSSDTVAAPVITPDGGSHTAPLTVSLSSATAGASLYYTLDGSDPNLSSPTTAGTVTLNQSATLKVWAYHLGFIPSAVTSAQFDLQQTGPQFPVAGLVGYWPMNEGGGSVVNDESGSGWNGQLSGGSWAPGWDGQGLRFDGGGDLVVVPHQPGMAFADSDSFTLAAWVNADGSQGGWAGLVTHSRDQSPWYGLWISAWNVWTFGGPSNLYGSAINTGWQHLSLVQDGPGDARRLYLNGELVASGTARAGNGGGDLRFGGAGGVSEFFSGVLDEVRLYNRALDGQELLILATTAPPAPGPVAQPDSASVVSGASVGIDVLANDSAASGLNPGSVEVVAGPTAGTIEAIDAQSGEIRYRHGGAAGSSDSFSYRVQDYAGNWSAATPVSVTVQGYQPPTVTITSPADGQNVSGNLVVYWQLSGDSGAYDHIHVKLDDNAHVTLHNTALTSYDFGQVGVGSHQIQVWLVDSSHVALPNPEASQTINVQVVDGSGDPDLLGYWPMDALPGGQVNDASGNGRSGTAFGASLVAGRFGSGLSFNGIDNWVSVPHDAGLAFNEGDAFTLSVWVNPAASQGGWSGVVTKSRDQSPWYGLWISSWNAWTFGGPSALYGSPVSSGWHHLALVQASGGRSLYLNGAEIASGPARAGTGTGELWFGGAAGISEFFDGVLDEVRLYGRGFSGAEVVALMNLEPGSGDPGAGNDSALVTQGQAVTIAILANDSAPAGWDLDSFELVTAPAYGSIDYDAATGSLSYQHDGSATSADSFSYRLADQNGTVSNIAQVSITIEPYQAPAVVITAPADGSEVSGNLVVSWSRSGDASGYNHVHVQLDDQAYVPLHDLSLSSYDFGVVSPGSHLLQVWLVDENHQPLTNPESGDSISVTVAEPATVAAPVISPAGGSFSGPVAVTLSSATPLARLYYTLDGSDPDAGSDEYLSVLTLDQSVTLKAIALADGLSGSSISSAQFDIDLNGGGLPTVGLVGYWPLDESGGDSVLDASGNGLVGSLSGASRVPGWAGGGLSFDGSSARVRIAHDAALAFAVTDSFTLSVWVNADGAQGGWSGVVTKSRDSAPWYGLWVSSWNAWVFGGPGNLVDGGISTGWTQLTLVQNGPAGTRTLYRGGEAVAVGSAQPADGEGDLIFGGADGVSEFFSGTLDEVRLYERALTGDEIQALATLPP</sequence>
<evidence type="ECO:0000256" key="2">
    <source>
        <dbReference type="ARBA" id="ARBA00023157"/>
    </source>
</evidence>
<dbReference type="Proteomes" id="UP000199527">
    <property type="component" value="Unassembled WGS sequence"/>
</dbReference>
<dbReference type="InterPro" id="IPR022409">
    <property type="entry name" value="PKD/Chitinase_dom"/>
</dbReference>
<dbReference type="EMBL" id="FNEM01000005">
    <property type="protein sequence ID" value="SDJ16157.1"/>
    <property type="molecule type" value="Genomic_DNA"/>
</dbReference>
<keyword evidence="1 3" id="KW-0732">Signal</keyword>
<dbReference type="PANTHER" id="PTHR19328:SF13">
    <property type="entry name" value="HIPL1 PROTEIN"/>
    <property type="match status" value="1"/>
</dbReference>